<organism evidence="1">
    <name type="scientific">marine metagenome</name>
    <dbReference type="NCBI Taxonomy" id="408172"/>
    <lineage>
        <taxon>unclassified sequences</taxon>
        <taxon>metagenomes</taxon>
        <taxon>ecological metagenomes</taxon>
    </lineage>
</organism>
<reference evidence="1" key="1">
    <citation type="submission" date="2018-05" db="EMBL/GenBank/DDBJ databases">
        <authorList>
            <person name="Lanie J.A."/>
            <person name="Ng W.-L."/>
            <person name="Kazmierczak K.M."/>
            <person name="Andrzejewski T.M."/>
            <person name="Davidsen T.M."/>
            <person name="Wayne K.J."/>
            <person name="Tettelin H."/>
            <person name="Glass J.I."/>
            <person name="Rusch D."/>
            <person name="Podicherti R."/>
            <person name="Tsui H.-C.T."/>
            <person name="Winkler M.E."/>
        </authorList>
    </citation>
    <scope>NUCLEOTIDE SEQUENCE</scope>
</reference>
<dbReference type="PROSITE" id="PS51257">
    <property type="entry name" value="PROKAR_LIPOPROTEIN"/>
    <property type="match status" value="1"/>
</dbReference>
<feature type="non-terminal residue" evidence="1">
    <location>
        <position position="227"/>
    </location>
</feature>
<dbReference type="AlphaFoldDB" id="A0A382GCJ7"/>
<accession>A0A382GCJ7</accession>
<proteinExistence type="predicted"/>
<evidence type="ECO:0000313" key="1">
    <source>
        <dbReference type="EMBL" id="SVB72364.1"/>
    </source>
</evidence>
<sequence>MSRISEPKRTTVLILIVLMVAVVATACGGTSPKPTAELPTPTAVPTVVPAASASQAGDSANRTSNTRQAGIRDEAVQVCLAEELGLDISDGLDRSLLRELDGELLTAAFEACGAEQGGRPPGGGDFLGRLADGPFGDPAVQECLAKELGEDFGADFSGGGGFGISEELTEALDECGVDLAGMLGTFGGALGGGGRGGIGGGGRGGFVDDGSFQECLTEELGEGALDL</sequence>
<name>A0A382GCJ7_9ZZZZ</name>
<protein>
    <submittedName>
        <fullName evidence="1">Uncharacterized protein</fullName>
    </submittedName>
</protein>
<gene>
    <name evidence="1" type="ORF">METZ01_LOCUS225218</name>
</gene>
<dbReference type="EMBL" id="UINC01054536">
    <property type="protein sequence ID" value="SVB72364.1"/>
    <property type="molecule type" value="Genomic_DNA"/>
</dbReference>